<reference evidence="1 2" key="1">
    <citation type="submission" date="2020-04" db="EMBL/GenBank/DDBJ databases">
        <title>Genome sequencing of novel species.</title>
        <authorList>
            <person name="Heo J."/>
            <person name="Kim S.-J."/>
            <person name="Kim J.-S."/>
            <person name="Hong S.-B."/>
            <person name="Kwon S.-W."/>
        </authorList>
    </citation>
    <scope>NUCLEOTIDE SEQUENCE [LARGE SCALE GENOMIC DNA]</scope>
    <source>
        <strain evidence="1 2">CJU-R4</strain>
    </source>
</reference>
<sequence length="79" mass="8841">MATDELKSLLHQQIDRLDDPQDVQDLLLTVSEFVGQRTSILAESPELQAQLEKILATISSGLLTSHNDVAKQAKQWITR</sequence>
<dbReference type="Proteomes" id="UP000501128">
    <property type="component" value="Chromosome"/>
</dbReference>
<protein>
    <submittedName>
        <fullName evidence="1">Uncharacterized protein</fullName>
    </submittedName>
</protein>
<dbReference type="EMBL" id="CP051677">
    <property type="protein sequence ID" value="QJD78414.1"/>
    <property type="molecule type" value="Genomic_DNA"/>
</dbReference>
<gene>
    <name evidence="1" type="ORF">HH216_08255</name>
</gene>
<dbReference type="KEGG" id="srho:HH216_08255"/>
<evidence type="ECO:0000313" key="1">
    <source>
        <dbReference type="EMBL" id="QJD78414.1"/>
    </source>
</evidence>
<proteinExistence type="predicted"/>
<organism evidence="1 2">
    <name type="scientific">Spirosoma rhododendri</name>
    <dbReference type="NCBI Taxonomy" id="2728024"/>
    <lineage>
        <taxon>Bacteria</taxon>
        <taxon>Pseudomonadati</taxon>
        <taxon>Bacteroidota</taxon>
        <taxon>Cytophagia</taxon>
        <taxon>Cytophagales</taxon>
        <taxon>Cytophagaceae</taxon>
        <taxon>Spirosoma</taxon>
    </lineage>
</organism>
<dbReference type="AlphaFoldDB" id="A0A7L5DJ28"/>
<evidence type="ECO:0000313" key="2">
    <source>
        <dbReference type="Proteomes" id="UP000501128"/>
    </source>
</evidence>
<accession>A0A7L5DJ28</accession>
<name>A0A7L5DJ28_9BACT</name>
<dbReference type="RefSeq" id="WP_169550388.1">
    <property type="nucleotide sequence ID" value="NZ_CP051677.1"/>
</dbReference>
<keyword evidence="2" id="KW-1185">Reference proteome</keyword>